<name>A0A9P8C6V5_9HELO</name>
<proteinExistence type="predicted"/>
<keyword evidence="2" id="KW-0034">Amyloid</keyword>
<accession>A0A9P8C6V5</accession>
<comment type="caution">
    <text evidence="2">The sequence shown here is derived from an EMBL/GenBank/DDBJ whole genome shotgun (WGS) entry which is preliminary data.</text>
</comment>
<dbReference type="OrthoDB" id="20872at2759"/>
<reference evidence="2" key="1">
    <citation type="journal article" date="2021" name="IMA Fungus">
        <title>Genomic characterization of three marine fungi, including Emericellopsis atlantica sp. nov. with signatures of a generalist lifestyle and marine biomass degradation.</title>
        <authorList>
            <person name="Hagestad O.C."/>
            <person name="Hou L."/>
            <person name="Andersen J.H."/>
            <person name="Hansen E.H."/>
            <person name="Altermark B."/>
            <person name="Li C."/>
            <person name="Kuhnert E."/>
            <person name="Cox R.J."/>
            <person name="Crous P.W."/>
            <person name="Spatafora J.W."/>
            <person name="Lail K."/>
            <person name="Amirebrahimi M."/>
            <person name="Lipzen A."/>
            <person name="Pangilinan J."/>
            <person name="Andreopoulos W."/>
            <person name="Hayes R.D."/>
            <person name="Ng V."/>
            <person name="Grigoriev I.V."/>
            <person name="Jackson S.A."/>
            <person name="Sutton T.D.S."/>
            <person name="Dobson A.D.W."/>
            <person name="Rama T."/>
        </authorList>
    </citation>
    <scope>NUCLEOTIDE SEQUENCE</scope>
    <source>
        <strain evidence="2">TRa018bII</strain>
    </source>
</reference>
<dbReference type="InterPro" id="IPR029498">
    <property type="entry name" value="HeLo_dom"/>
</dbReference>
<keyword evidence="3" id="KW-1185">Reference proteome</keyword>
<keyword evidence="2" id="KW-0640">Prion</keyword>
<feature type="non-terminal residue" evidence="2">
    <location>
        <position position="1"/>
    </location>
</feature>
<dbReference type="Proteomes" id="UP000824998">
    <property type="component" value="Unassembled WGS sequence"/>
</dbReference>
<evidence type="ECO:0000313" key="2">
    <source>
        <dbReference type="EMBL" id="KAG9235710.1"/>
    </source>
</evidence>
<dbReference type="Gene3D" id="1.20.120.1020">
    <property type="entry name" value="Prion-inhibition and propagation, HeLo domain"/>
    <property type="match status" value="1"/>
</dbReference>
<organism evidence="2 3">
    <name type="scientific">Amylocarpus encephaloides</name>
    <dbReference type="NCBI Taxonomy" id="45428"/>
    <lineage>
        <taxon>Eukaryota</taxon>
        <taxon>Fungi</taxon>
        <taxon>Dikarya</taxon>
        <taxon>Ascomycota</taxon>
        <taxon>Pezizomycotina</taxon>
        <taxon>Leotiomycetes</taxon>
        <taxon>Helotiales</taxon>
        <taxon>Helotiales incertae sedis</taxon>
        <taxon>Amylocarpus</taxon>
    </lineage>
</organism>
<feature type="domain" description="Prion-inhibition and propagation HeLo" evidence="1">
    <location>
        <begin position="9"/>
        <end position="137"/>
    </location>
</feature>
<dbReference type="InterPro" id="IPR038305">
    <property type="entry name" value="HeLo_sf"/>
</dbReference>
<dbReference type="EMBL" id="MU251424">
    <property type="protein sequence ID" value="KAG9235710.1"/>
    <property type="molecule type" value="Genomic_DNA"/>
</dbReference>
<evidence type="ECO:0000259" key="1">
    <source>
        <dbReference type="Pfam" id="PF14479"/>
    </source>
</evidence>
<dbReference type="Pfam" id="PF14479">
    <property type="entry name" value="HeLo"/>
    <property type="match status" value="1"/>
</dbReference>
<evidence type="ECO:0000313" key="3">
    <source>
        <dbReference type="Proteomes" id="UP000824998"/>
    </source>
</evidence>
<sequence length="138" mass="15549">VVLVKPVSLTIGVVALASLFSTCIECFDYFKVGQALEEDFELLLIKLDVEKTRLLIWGNAVGVLKPEGEGRVPELNNSQKTELIGRCLESIKFLLSDTDKFQNLYGLRSSEDAEKDTRNHSILSINSMSVFKTSYRRF</sequence>
<protein>
    <submittedName>
        <fullName evidence="2">Prion-inhibition and propagation-domain-containing protein</fullName>
    </submittedName>
</protein>
<dbReference type="AlphaFoldDB" id="A0A9P8C6V5"/>
<gene>
    <name evidence="2" type="ORF">BJ875DRAFT_373694</name>
</gene>